<dbReference type="AlphaFoldDB" id="A0A9W6PW39"/>
<comment type="caution">
    <text evidence="1">The sequence shown here is derived from an EMBL/GenBank/DDBJ whole genome shotgun (WGS) entry which is preliminary data.</text>
</comment>
<evidence type="ECO:0000313" key="1">
    <source>
        <dbReference type="EMBL" id="GLW64078.1"/>
    </source>
</evidence>
<dbReference type="InterPro" id="IPR029475">
    <property type="entry name" value="DUF6807"/>
</dbReference>
<organism evidence="1 2">
    <name type="scientific">Actinomadura rubrobrunea</name>
    <dbReference type="NCBI Taxonomy" id="115335"/>
    <lineage>
        <taxon>Bacteria</taxon>
        <taxon>Bacillati</taxon>
        <taxon>Actinomycetota</taxon>
        <taxon>Actinomycetes</taxon>
        <taxon>Streptosporangiales</taxon>
        <taxon>Thermomonosporaceae</taxon>
        <taxon>Actinomadura</taxon>
    </lineage>
</organism>
<name>A0A9W6PW39_9ACTN</name>
<reference evidence="1" key="1">
    <citation type="submission" date="2023-02" db="EMBL/GenBank/DDBJ databases">
        <title>Actinomadura rubrobrunea NBRC 14622.</title>
        <authorList>
            <person name="Ichikawa N."/>
            <person name="Sato H."/>
            <person name="Tonouchi N."/>
        </authorList>
    </citation>
    <scope>NUCLEOTIDE SEQUENCE</scope>
    <source>
        <strain evidence="1">NBRC 14622</strain>
    </source>
</reference>
<keyword evidence="2" id="KW-1185">Reference proteome</keyword>
<dbReference type="Pfam" id="PF14100">
    <property type="entry name" value="DUF6807"/>
    <property type="match status" value="1"/>
</dbReference>
<accession>A0A9W6PW39</accession>
<sequence>MRLEHTADALRVLAGDVEILRYVHTPHMDPFEGPKPYMHPVRTLAGDVVTAYRPHDHRWHKGIQMTASHVSGENFWGGGTYVRGKGYVDLPNVGTMRHEEFTELACGDGRVLVAERLTWHTQAGEHWIDENRAFTVHGVADGAWTLTFTTSLRNVRDEPLVFGSPTTNGRELAGYTGLFWRGPRSFTGGDIIAPDGRGGEEMMGRPAPWLAFVGRHDEVDRASTLLFVDPPGARTRWFVRSEPFAAVNPSFAFFDELVLEPGDTLDLAHRVVVADTAWERDRIEAHAKEQTW</sequence>
<dbReference type="EMBL" id="BSRZ01000004">
    <property type="protein sequence ID" value="GLW64078.1"/>
    <property type="molecule type" value="Genomic_DNA"/>
</dbReference>
<dbReference type="Proteomes" id="UP001165124">
    <property type="component" value="Unassembled WGS sequence"/>
</dbReference>
<proteinExistence type="predicted"/>
<protein>
    <submittedName>
        <fullName evidence="1">Oxidoreductase</fullName>
    </submittedName>
</protein>
<gene>
    <name evidence="1" type="ORF">Arub01_23220</name>
</gene>
<dbReference type="RefSeq" id="WP_067916491.1">
    <property type="nucleotide sequence ID" value="NZ_BSRZ01000004.1"/>
</dbReference>
<evidence type="ECO:0000313" key="2">
    <source>
        <dbReference type="Proteomes" id="UP001165124"/>
    </source>
</evidence>